<organism evidence="1 2">
    <name type="scientific">Rhabditophanes sp. KR3021</name>
    <dbReference type="NCBI Taxonomy" id="114890"/>
    <lineage>
        <taxon>Eukaryota</taxon>
        <taxon>Metazoa</taxon>
        <taxon>Ecdysozoa</taxon>
        <taxon>Nematoda</taxon>
        <taxon>Chromadorea</taxon>
        <taxon>Rhabditida</taxon>
        <taxon>Tylenchina</taxon>
        <taxon>Panagrolaimomorpha</taxon>
        <taxon>Strongyloidoidea</taxon>
        <taxon>Alloionematidae</taxon>
        <taxon>Rhabditophanes</taxon>
    </lineage>
</organism>
<proteinExistence type="predicted"/>
<protein>
    <submittedName>
        <fullName evidence="2">EF-hand domain-containing protein</fullName>
    </submittedName>
</protein>
<evidence type="ECO:0000313" key="1">
    <source>
        <dbReference type="Proteomes" id="UP000095286"/>
    </source>
</evidence>
<evidence type="ECO:0000313" key="2">
    <source>
        <dbReference type="WBParaSite" id="RSKR_0000066200.1"/>
    </source>
</evidence>
<dbReference type="WBParaSite" id="RSKR_0000066200.1">
    <property type="protein sequence ID" value="RSKR_0000066200.1"/>
    <property type="gene ID" value="RSKR_0000066200"/>
</dbReference>
<name>A0AC35THA4_9BILA</name>
<reference evidence="2" key="1">
    <citation type="submission" date="2016-11" db="UniProtKB">
        <authorList>
            <consortium name="WormBaseParasite"/>
        </authorList>
    </citation>
    <scope>IDENTIFICATION</scope>
    <source>
        <strain evidence="2">KR3021</strain>
    </source>
</reference>
<dbReference type="Proteomes" id="UP000095286">
    <property type="component" value="Unplaced"/>
</dbReference>
<sequence length="144" mass="16456">MDNTKTESTQNNSKYGPSAEITDYAKKLMSTPQIQKLFTEHLIKAGFKSQVDEVQRDFISTRLNRGTGKIDIQDLTEFLKQKTVQLKNKKRCDEFHNILEASNANEAPAPFSGMYVPLNFNVVTQNEESGENTNFKTYLDKIKK</sequence>
<accession>A0AC35THA4</accession>